<sequence>MSLIATVAVPATAFPLGSLLDTASAPEATVSIETTIPTGDGLIPYLWVPAAIADTVVATLETRSVVTDVSVLDEFIETVLVEIEWTDDSNGILASIRESDALVTDAVGTADRWTFRLWFPSYDALSQFYRDCVDCEIPIELVRLHEAVGPTGDDRFGLTQPQRSLIVAAYEAGYFDVPRETTLVELGAELGISDSAVSQRLRRGLSTLIGSTLAIEPHQSTQSQSCQQSSVDPTLHTARPLDGGSEYRYDETAPSADGDGTHDGSQTEPEPTTDRPESRNGTD</sequence>
<dbReference type="InterPro" id="IPR007050">
    <property type="entry name" value="HTH_bacterioopsin"/>
</dbReference>
<evidence type="ECO:0000259" key="4">
    <source>
        <dbReference type="Pfam" id="PF04967"/>
    </source>
</evidence>
<organism evidence="6 7">
    <name type="scientific">Natrialba taiwanensis DSM 12281</name>
    <dbReference type="NCBI Taxonomy" id="1230458"/>
    <lineage>
        <taxon>Archaea</taxon>
        <taxon>Methanobacteriati</taxon>
        <taxon>Methanobacteriota</taxon>
        <taxon>Stenosarchaea group</taxon>
        <taxon>Halobacteria</taxon>
        <taxon>Halobacteriales</taxon>
        <taxon>Natrialbaceae</taxon>
        <taxon>Natrialba</taxon>
    </lineage>
</organism>
<evidence type="ECO:0000259" key="5">
    <source>
        <dbReference type="Pfam" id="PF15915"/>
    </source>
</evidence>
<name>M0AC27_9EURY</name>
<keyword evidence="1" id="KW-0805">Transcription regulation</keyword>
<keyword evidence="2" id="KW-0804">Transcription</keyword>
<evidence type="ECO:0000313" key="7">
    <source>
        <dbReference type="Proteomes" id="UP000011648"/>
    </source>
</evidence>
<dbReference type="EMBL" id="AOIL01000012">
    <property type="protein sequence ID" value="ELY95941.1"/>
    <property type="molecule type" value="Genomic_DNA"/>
</dbReference>
<dbReference type="Pfam" id="PF04967">
    <property type="entry name" value="HTH_10"/>
    <property type="match status" value="1"/>
</dbReference>
<dbReference type="Pfam" id="PF15915">
    <property type="entry name" value="BAT"/>
    <property type="match status" value="1"/>
</dbReference>
<accession>M0AC27</accession>
<dbReference type="STRING" id="1230458.C484_03089"/>
<dbReference type="RefSeq" id="WP_006824505.1">
    <property type="nucleotide sequence ID" value="NZ_AOIL01000012.1"/>
</dbReference>
<dbReference type="PANTHER" id="PTHR34236:SF1">
    <property type="entry name" value="DIMETHYL SULFOXIDE REDUCTASE TRANSCRIPTIONAL ACTIVATOR"/>
    <property type="match status" value="1"/>
</dbReference>
<feature type="domain" description="Bacterioopsin transcriptional activator GAF and HTH associated" evidence="5">
    <location>
        <begin position="19"/>
        <end position="150"/>
    </location>
</feature>
<dbReference type="InterPro" id="IPR031803">
    <property type="entry name" value="BAT_GAF/HTH-assoc"/>
</dbReference>
<evidence type="ECO:0000256" key="1">
    <source>
        <dbReference type="ARBA" id="ARBA00023015"/>
    </source>
</evidence>
<protein>
    <submittedName>
        <fullName evidence="6">Bacterio-opsin activator HTH domain-containing protein</fullName>
    </submittedName>
</protein>
<evidence type="ECO:0000313" key="6">
    <source>
        <dbReference type="EMBL" id="ELY95941.1"/>
    </source>
</evidence>
<dbReference type="Proteomes" id="UP000011648">
    <property type="component" value="Unassembled WGS sequence"/>
</dbReference>
<keyword evidence="7" id="KW-1185">Reference proteome</keyword>
<proteinExistence type="predicted"/>
<feature type="compositionally biased region" description="Low complexity" evidence="3">
    <location>
        <begin position="219"/>
        <end position="230"/>
    </location>
</feature>
<feature type="domain" description="HTH bat-type" evidence="4">
    <location>
        <begin position="158"/>
        <end position="209"/>
    </location>
</feature>
<evidence type="ECO:0000256" key="3">
    <source>
        <dbReference type="SAM" id="MobiDB-lite"/>
    </source>
</evidence>
<feature type="compositionally biased region" description="Basic and acidic residues" evidence="3">
    <location>
        <begin position="272"/>
        <end position="283"/>
    </location>
</feature>
<dbReference type="AlphaFoldDB" id="M0AC27"/>
<reference evidence="6 7" key="1">
    <citation type="journal article" date="2014" name="PLoS Genet.">
        <title>Phylogenetically driven sequencing of extremely halophilic archaea reveals strategies for static and dynamic osmo-response.</title>
        <authorList>
            <person name="Becker E.A."/>
            <person name="Seitzer P.M."/>
            <person name="Tritt A."/>
            <person name="Larsen D."/>
            <person name="Krusor M."/>
            <person name="Yao A.I."/>
            <person name="Wu D."/>
            <person name="Madern D."/>
            <person name="Eisen J.A."/>
            <person name="Darling A.E."/>
            <person name="Facciotti M.T."/>
        </authorList>
    </citation>
    <scope>NUCLEOTIDE SEQUENCE [LARGE SCALE GENOMIC DNA]</scope>
    <source>
        <strain evidence="6 7">DSM 12281</strain>
    </source>
</reference>
<evidence type="ECO:0000256" key="2">
    <source>
        <dbReference type="ARBA" id="ARBA00023163"/>
    </source>
</evidence>
<gene>
    <name evidence="6" type="ORF">C484_03089</name>
</gene>
<dbReference type="PANTHER" id="PTHR34236">
    <property type="entry name" value="DIMETHYL SULFOXIDE REDUCTASE TRANSCRIPTIONAL ACTIVATOR"/>
    <property type="match status" value="1"/>
</dbReference>
<dbReference type="OrthoDB" id="167456at2157"/>
<feature type="region of interest" description="Disordered" evidence="3">
    <location>
        <begin position="216"/>
        <end position="283"/>
    </location>
</feature>
<comment type="caution">
    <text evidence="6">The sequence shown here is derived from an EMBL/GenBank/DDBJ whole genome shotgun (WGS) entry which is preliminary data.</text>
</comment>
<dbReference type="PATRIC" id="fig|1230458.4.peg.614"/>